<organism evidence="7">
    <name type="scientific">Acididesulfobacillus acetoxydans</name>
    <dbReference type="NCBI Taxonomy" id="1561005"/>
    <lineage>
        <taxon>Bacteria</taxon>
        <taxon>Bacillati</taxon>
        <taxon>Bacillota</taxon>
        <taxon>Clostridia</taxon>
        <taxon>Eubacteriales</taxon>
        <taxon>Peptococcaceae</taxon>
        <taxon>Acididesulfobacillus</taxon>
    </lineage>
</organism>
<comment type="similarity">
    <text evidence="5">Belongs to the CbiD family.</text>
</comment>
<protein>
    <recommendedName>
        <fullName evidence="5">Cobalt-precorrin-5B C(1)-methyltransferase</fullName>
        <ecNumber evidence="5">2.1.1.195</ecNumber>
    </recommendedName>
    <alternativeName>
        <fullName evidence="5">Cobalt-precorrin-6A synthase</fullName>
    </alternativeName>
</protein>
<feature type="region of interest" description="Disordered" evidence="6">
    <location>
        <begin position="38"/>
        <end position="88"/>
    </location>
</feature>
<dbReference type="EMBL" id="CDGJ01000078">
    <property type="protein sequence ID" value="CEJ08255.1"/>
    <property type="molecule type" value="Genomic_DNA"/>
</dbReference>
<comment type="function">
    <text evidence="5">Catalyzes the methylation of C-1 in cobalt-precorrin-5B to form cobalt-precorrin-6A.</text>
</comment>
<dbReference type="Proteomes" id="UP000836597">
    <property type="component" value="Chromosome"/>
</dbReference>
<dbReference type="GO" id="GO:0019251">
    <property type="term" value="P:anaerobic cobalamin biosynthetic process"/>
    <property type="evidence" value="ECO:0007669"/>
    <property type="project" value="UniProtKB-UniRule"/>
</dbReference>
<feature type="compositionally biased region" description="Basic and acidic residues" evidence="6">
    <location>
        <begin position="38"/>
        <end position="55"/>
    </location>
</feature>
<comment type="catalytic activity">
    <reaction evidence="5">
        <text>Co-precorrin-5B + S-adenosyl-L-methionine = Co-precorrin-6A + S-adenosyl-L-homocysteine</text>
        <dbReference type="Rhea" id="RHEA:26285"/>
        <dbReference type="ChEBI" id="CHEBI:57856"/>
        <dbReference type="ChEBI" id="CHEBI:59789"/>
        <dbReference type="ChEBI" id="CHEBI:60063"/>
        <dbReference type="ChEBI" id="CHEBI:60064"/>
        <dbReference type="EC" id="2.1.1.195"/>
    </reaction>
</comment>
<evidence type="ECO:0000256" key="4">
    <source>
        <dbReference type="ARBA" id="ARBA00022691"/>
    </source>
</evidence>
<dbReference type="NCBIfam" id="TIGR00312">
    <property type="entry name" value="cbiD"/>
    <property type="match status" value="1"/>
</dbReference>
<dbReference type="SUPFAM" id="SSF111342">
    <property type="entry name" value="CbiD-like"/>
    <property type="match status" value="2"/>
</dbReference>
<evidence type="ECO:0000313" key="7">
    <source>
        <dbReference type="EMBL" id="CAA7601901.1"/>
    </source>
</evidence>
<dbReference type="HAMAP" id="MF_00787">
    <property type="entry name" value="CbiD"/>
    <property type="match status" value="1"/>
</dbReference>
<dbReference type="PANTHER" id="PTHR35863">
    <property type="entry name" value="COBALT-PRECORRIN-5B C(1)-METHYLTRANSFERASE"/>
    <property type="match status" value="1"/>
</dbReference>
<keyword evidence="1 5" id="KW-0169">Cobalamin biosynthesis</keyword>
<keyword evidence="2 5" id="KW-0489">Methyltransferase</keyword>
<evidence type="ECO:0000313" key="8">
    <source>
        <dbReference type="EMBL" id="CEJ08255.1"/>
    </source>
</evidence>
<dbReference type="GO" id="GO:0008168">
    <property type="term" value="F:methyltransferase activity"/>
    <property type="evidence" value="ECO:0007669"/>
    <property type="project" value="UniProtKB-UniRule"/>
</dbReference>
<dbReference type="AlphaFoldDB" id="A0A8S0WZD1"/>
<dbReference type="PANTHER" id="PTHR35863:SF1">
    <property type="entry name" value="COBALT-PRECORRIN-5B C(1)-METHYLTRANSFERASE"/>
    <property type="match status" value="1"/>
</dbReference>
<dbReference type="Gene3D" id="3.30.2110.10">
    <property type="entry name" value="CbiD-like"/>
    <property type="match status" value="1"/>
</dbReference>
<dbReference type="Proteomes" id="UP001071230">
    <property type="component" value="Unassembled WGS sequence"/>
</dbReference>
<evidence type="ECO:0000313" key="9">
    <source>
        <dbReference type="Proteomes" id="UP001071230"/>
    </source>
</evidence>
<keyword evidence="4 5" id="KW-0949">S-adenosyl-L-methionine</keyword>
<sequence length="418" mass="44563">MGKNKDPHTWRQGYTTGSCAAGAAKAGCLLLQGIDGRGGRTEEAAKAKPENKKSLETGARMTDAPPTDVRKTEAEKTGPEKTTVDIPLPDGGRLILPIANQDLRFPEACATIVKDAGDDPDVTDGLAIVVTTRLLAPQGIIRVQGGRGVGRVSKPGLQVPVGEAAINPVPRRMIEAAVREVFPREEVEVTIEIPRGEEAAKHTLNPRLGIKGGLSILGTTGIVRPMSEEAFKTSILPELDQAVAYGHHRIILTPGHYGFRTATEQLGVPAEAVVQMSNFVGFLLEEAAYRGVREVVLFGHIGKLIKVAGGIFHTHNRMADARMEILLAEAALAGLSTARLRELAALPTLEGAAGLLMAAGEGSILNGLARKASRRAREYVRDQMEIGTVFTLLDGRLIGWDELAPAIFVEAGWSWPGV</sequence>
<dbReference type="InterPro" id="IPR002748">
    <property type="entry name" value="CbiD"/>
</dbReference>
<reference evidence="7" key="2">
    <citation type="submission" date="2020-01" db="EMBL/GenBank/DDBJ databases">
        <authorList>
            <person name="Hornung B."/>
        </authorList>
    </citation>
    <scope>NUCLEOTIDE SEQUENCE</scope>
    <source>
        <strain evidence="7">PacBioINE</strain>
    </source>
</reference>
<dbReference type="KEGG" id="aacx:DEACI_2572"/>
<keyword evidence="3 5" id="KW-0808">Transferase</keyword>
<name>A0A8S0WZD1_9FIRM</name>
<keyword evidence="9" id="KW-1185">Reference proteome</keyword>
<evidence type="ECO:0000256" key="1">
    <source>
        <dbReference type="ARBA" id="ARBA00022573"/>
    </source>
</evidence>
<comment type="pathway">
    <text evidence="5">Cofactor biosynthesis; adenosylcobalamin biosynthesis; cob(II)yrinate a,c-diamide from sirohydrochlorin (anaerobic route): step 6/10.</text>
</comment>
<evidence type="ECO:0000256" key="2">
    <source>
        <dbReference type="ARBA" id="ARBA00022603"/>
    </source>
</evidence>
<evidence type="ECO:0000256" key="5">
    <source>
        <dbReference type="HAMAP-Rule" id="MF_00787"/>
    </source>
</evidence>
<proteinExistence type="inferred from homology"/>
<evidence type="ECO:0000256" key="6">
    <source>
        <dbReference type="SAM" id="MobiDB-lite"/>
    </source>
</evidence>
<dbReference type="Pfam" id="PF01888">
    <property type="entry name" value="CbiD"/>
    <property type="match status" value="1"/>
</dbReference>
<gene>
    <name evidence="5" type="primary">cbiD</name>
    <name evidence="7" type="ORF">DEACI_2572</name>
    <name evidence="8" type="ORF">DEACI_2731</name>
</gene>
<dbReference type="InterPro" id="IPR036074">
    <property type="entry name" value="CbiD_sf"/>
</dbReference>
<dbReference type="GO" id="GO:0032259">
    <property type="term" value="P:methylation"/>
    <property type="evidence" value="ECO:0007669"/>
    <property type="project" value="UniProtKB-KW"/>
</dbReference>
<reference evidence="8" key="1">
    <citation type="submission" date="2014-11" db="EMBL/GenBank/DDBJ databases">
        <authorList>
            <person name="Hornung B.V."/>
        </authorList>
    </citation>
    <scope>NUCLEOTIDE SEQUENCE</scope>
    <source>
        <strain evidence="8">INE</strain>
    </source>
</reference>
<dbReference type="EC" id="2.1.1.195" evidence="5"/>
<dbReference type="EMBL" id="LR746496">
    <property type="protein sequence ID" value="CAA7601901.1"/>
    <property type="molecule type" value="Genomic_DNA"/>
</dbReference>
<evidence type="ECO:0000256" key="3">
    <source>
        <dbReference type="ARBA" id="ARBA00022679"/>
    </source>
</evidence>
<dbReference type="RefSeq" id="WP_240985364.1">
    <property type="nucleotide sequence ID" value="NZ_CDGJ01000078.1"/>
</dbReference>
<feature type="compositionally biased region" description="Basic and acidic residues" evidence="6">
    <location>
        <begin position="68"/>
        <end position="83"/>
    </location>
</feature>
<accession>A0A8S0WZD1</accession>
<dbReference type="PIRSF" id="PIRSF026782">
    <property type="entry name" value="CbiD"/>
    <property type="match status" value="1"/>
</dbReference>